<organism evidence="8 9">
    <name type="scientific">Acuticoccus sediminis</name>
    <dbReference type="NCBI Taxonomy" id="2184697"/>
    <lineage>
        <taxon>Bacteria</taxon>
        <taxon>Pseudomonadati</taxon>
        <taxon>Pseudomonadota</taxon>
        <taxon>Alphaproteobacteria</taxon>
        <taxon>Hyphomicrobiales</taxon>
        <taxon>Amorphaceae</taxon>
        <taxon>Acuticoccus</taxon>
    </lineage>
</organism>
<evidence type="ECO:0000256" key="3">
    <source>
        <dbReference type="ARBA" id="ARBA00011738"/>
    </source>
</evidence>
<evidence type="ECO:0000256" key="6">
    <source>
        <dbReference type="ARBA" id="ARBA00023211"/>
    </source>
</evidence>
<feature type="binding site" evidence="7">
    <location>
        <position position="100"/>
    </location>
    <ligand>
        <name>Zn(2+)</name>
        <dbReference type="ChEBI" id="CHEBI:29105"/>
        <label>2</label>
    </ligand>
</feature>
<dbReference type="Proteomes" id="UP000249590">
    <property type="component" value="Unassembled WGS sequence"/>
</dbReference>
<comment type="subunit">
    <text evidence="3">Homodimer.</text>
</comment>
<dbReference type="InterPro" id="IPR002933">
    <property type="entry name" value="Peptidase_M20"/>
</dbReference>
<dbReference type="PIRSF" id="PIRSF001235">
    <property type="entry name" value="Amidase_carbamoylase"/>
    <property type="match status" value="1"/>
</dbReference>
<dbReference type="SUPFAM" id="SSF55031">
    <property type="entry name" value="Bacterial exopeptidase dimerisation domain"/>
    <property type="match status" value="1"/>
</dbReference>
<sequence>MNDSPAIAEAVAAQRDFAAGLFDDLRALSIDEPGVTRDPYGEGENKAHRQFALVARECGFEVSTDFAANSFATLPGRDRAAPRIVIGSHLDSVPHGGNFDGAAGVVAGLTAMRALRSLGVEATCDLTTMAIRAEESMWFRVSYLGSRAALGTLPTSALDATRVDTGRTLADQMRECGADPECVARGDASLAPESVAAYAELHIEQAPSLLVDGLPMAVCTAVPGNFRYPNARVIGEYNHVGLPRRFRRDAVTGAVDVASYLDDVWQANEAAGRPMAVTIGQFFTDPEQHSLTHVPGEVRFSLDVRCYDEAQLASLEADLLDALAEIEARRGVRIDLGPRTGVPVGTMAPELIAALTESARRQDVPSILLGSPGSHDAAAFAAAGVPTAMILLRNANGSHNPDEAMEIDDFMAGTTVLTDWLFNAVSDAASLR</sequence>
<keyword evidence="6" id="KW-0464">Manganese</keyword>
<dbReference type="InterPro" id="IPR010158">
    <property type="entry name" value="Amidase_Cbmase"/>
</dbReference>
<accession>A0A8B2NFA7</accession>
<feature type="binding site" evidence="7">
    <location>
        <position position="399"/>
    </location>
    <ligand>
        <name>Zn(2+)</name>
        <dbReference type="ChEBI" id="CHEBI:29105"/>
        <label>2</label>
    </ligand>
</feature>
<gene>
    <name evidence="8" type="ORF">DLJ53_29450</name>
</gene>
<dbReference type="Pfam" id="PF01546">
    <property type="entry name" value="Peptidase_M20"/>
    <property type="match status" value="1"/>
</dbReference>
<keyword evidence="9" id="KW-1185">Reference proteome</keyword>
<evidence type="ECO:0000256" key="1">
    <source>
        <dbReference type="ARBA" id="ARBA00001936"/>
    </source>
</evidence>
<evidence type="ECO:0000313" key="9">
    <source>
        <dbReference type="Proteomes" id="UP000249590"/>
    </source>
</evidence>
<comment type="caution">
    <text evidence="8">The sequence shown here is derived from an EMBL/GenBank/DDBJ whole genome shotgun (WGS) entry which is preliminary data.</text>
</comment>
<keyword evidence="4 7" id="KW-0479">Metal-binding</keyword>
<dbReference type="Gene3D" id="3.40.630.10">
    <property type="entry name" value="Zn peptidases"/>
    <property type="match status" value="1"/>
</dbReference>
<dbReference type="SUPFAM" id="SSF53187">
    <property type="entry name" value="Zn-dependent exopeptidases"/>
    <property type="match status" value="1"/>
</dbReference>
<evidence type="ECO:0000313" key="8">
    <source>
        <dbReference type="EMBL" id="RAH97458.1"/>
    </source>
</evidence>
<dbReference type="PANTHER" id="PTHR32494:SF19">
    <property type="entry name" value="ALLANTOATE DEIMINASE-RELATED"/>
    <property type="match status" value="1"/>
</dbReference>
<dbReference type="EMBL" id="QHHQ01000009">
    <property type="protein sequence ID" value="RAH97458.1"/>
    <property type="molecule type" value="Genomic_DNA"/>
</dbReference>
<proteinExistence type="inferred from homology"/>
<keyword evidence="5 8" id="KW-0378">Hydrolase</keyword>
<comment type="similarity">
    <text evidence="2">Belongs to the peptidase M20 family.</text>
</comment>
<feature type="binding site" evidence="7">
    <location>
        <position position="202"/>
    </location>
    <ligand>
        <name>Zn(2+)</name>
        <dbReference type="ChEBI" id="CHEBI:29105"/>
        <label>1</label>
    </ligand>
</feature>
<feature type="binding site" evidence="7">
    <location>
        <position position="100"/>
    </location>
    <ligand>
        <name>Zn(2+)</name>
        <dbReference type="ChEBI" id="CHEBI:29105"/>
        <label>1</label>
    </ligand>
</feature>
<dbReference type="GO" id="GO:0046872">
    <property type="term" value="F:metal ion binding"/>
    <property type="evidence" value="ECO:0007669"/>
    <property type="project" value="UniProtKB-KW"/>
</dbReference>
<comment type="cofactor">
    <cofactor evidence="7">
        <name>Zn(2+)</name>
        <dbReference type="ChEBI" id="CHEBI:29105"/>
    </cofactor>
    <text evidence="7">Binds 2 Zn(2+) ions per subunit.</text>
</comment>
<protein>
    <submittedName>
        <fullName evidence="8">Allantoate amidohydrolase</fullName>
    </submittedName>
</protein>
<evidence type="ECO:0000256" key="7">
    <source>
        <dbReference type="PIRSR" id="PIRSR001235-1"/>
    </source>
</evidence>
<evidence type="ECO:0000256" key="5">
    <source>
        <dbReference type="ARBA" id="ARBA00022801"/>
    </source>
</evidence>
<dbReference type="AlphaFoldDB" id="A0A8B2NFA7"/>
<dbReference type="PANTHER" id="PTHR32494">
    <property type="entry name" value="ALLANTOATE DEIMINASE-RELATED"/>
    <property type="match status" value="1"/>
</dbReference>
<dbReference type="Gene3D" id="3.30.70.360">
    <property type="match status" value="1"/>
</dbReference>
<reference evidence="8 9" key="1">
    <citation type="submission" date="2018-05" db="EMBL/GenBank/DDBJ databases">
        <title>Acuticoccus sediminis sp. nov., isolated from deep-sea sediment of Indian Ocean.</title>
        <authorList>
            <person name="Liu X."/>
            <person name="Lai Q."/>
            <person name="Du Y."/>
            <person name="Sun F."/>
            <person name="Zhang X."/>
            <person name="Wang S."/>
            <person name="Shao Z."/>
        </authorList>
    </citation>
    <scope>NUCLEOTIDE SEQUENCE [LARGE SCALE GENOMIC DNA]</scope>
    <source>
        <strain evidence="8 9">PTG4-2</strain>
    </source>
</reference>
<feature type="binding site" evidence="7">
    <location>
        <position position="89"/>
    </location>
    <ligand>
        <name>Zn(2+)</name>
        <dbReference type="ChEBI" id="CHEBI:29105"/>
        <label>1</label>
    </ligand>
</feature>
<evidence type="ECO:0000256" key="2">
    <source>
        <dbReference type="ARBA" id="ARBA00006153"/>
    </source>
</evidence>
<evidence type="ECO:0000256" key="4">
    <source>
        <dbReference type="ARBA" id="ARBA00022723"/>
    </source>
</evidence>
<dbReference type="GO" id="GO:0016813">
    <property type="term" value="F:hydrolase activity, acting on carbon-nitrogen (but not peptide) bonds, in linear amidines"/>
    <property type="evidence" value="ECO:0007669"/>
    <property type="project" value="InterPro"/>
</dbReference>
<comment type="cofactor">
    <cofactor evidence="1">
        <name>Mn(2+)</name>
        <dbReference type="ChEBI" id="CHEBI:29035"/>
    </cofactor>
</comment>
<feature type="binding site" evidence="7">
    <location>
        <position position="135"/>
    </location>
    <ligand>
        <name>Zn(2+)</name>
        <dbReference type="ChEBI" id="CHEBI:29105"/>
        <label>2</label>
    </ligand>
</feature>
<dbReference type="InterPro" id="IPR036264">
    <property type="entry name" value="Bact_exopeptidase_dim_dom"/>
</dbReference>
<keyword evidence="7" id="KW-0862">Zinc</keyword>
<dbReference type="NCBIfam" id="TIGR01879">
    <property type="entry name" value="hydantase"/>
    <property type="match status" value="1"/>
</dbReference>
<dbReference type="OrthoDB" id="9808195at2"/>
<name>A0A8B2NFA7_9HYPH</name>